<dbReference type="Proteomes" id="UP000324222">
    <property type="component" value="Unassembled WGS sequence"/>
</dbReference>
<sequence length="138" mass="15334">MVASRAASKHQSFVGFFVFISSFLLADSHEQALKEVLSGVSVLGLYGFMYVRSVLEGVIFGDQVVSWVHVRPELPFSIEEIPSWKYWLLFALILAGPAGSLGLAEQKPKPFGSGESGPDQVKRSSFHRGRHVGYYCFY</sequence>
<comment type="caution">
    <text evidence="1">The sequence shown here is derived from an EMBL/GenBank/DDBJ whole genome shotgun (WGS) entry which is preliminary data.</text>
</comment>
<protein>
    <submittedName>
        <fullName evidence="1">Uncharacterized protein</fullName>
    </submittedName>
</protein>
<reference evidence="1 2" key="1">
    <citation type="submission" date="2019-05" db="EMBL/GenBank/DDBJ databases">
        <title>Another draft genome of Portunus trituberculatus and its Hox gene families provides insights of decapod evolution.</title>
        <authorList>
            <person name="Jeong J.-H."/>
            <person name="Song I."/>
            <person name="Kim S."/>
            <person name="Choi T."/>
            <person name="Kim D."/>
            <person name="Ryu S."/>
            <person name="Kim W."/>
        </authorList>
    </citation>
    <scope>NUCLEOTIDE SEQUENCE [LARGE SCALE GENOMIC DNA]</scope>
    <source>
        <tissue evidence="1">Muscle</tissue>
    </source>
</reference>
<keyword evidence="2" id="KW-1185">Reference proteome</keyword>
<organism evidence="1 2">
    <name type="scientific">Portunus trituberculatus</name>
    <name type="common">Swimming crab</name>
    <name type="synonym">Neptunus trituberculatus</name>
    <dbReference type="NCBI Taxonomy" id="210409"/>
    <lineage>
        <taxon>Eukaryota</taxon>
        <taxon>Metazoa</taxon>
        <taxon>Ecdysozoa</taxon>
        <taxon>Arthropoda</taxon>
        <taxon>Crustacea</taxon>
        <taxon>Multicrustacea</taxon>
        <taxon>Malacostraca</taxon>
        <taxon>Eumalacostraca</taxon>
        <taxon>Eucarida</taxon>
        <taxon>Decapoda</taxon>
        <taxon>Pleocyemata</taxon>
        <taxon>Brachyura</taxon>
        <taxon>Eubrachyura</taxon>
        <taxon>Portunoidea</taxon>
        <taxon>Portunidae</taxon>
        <taxon>Portuninae</taxon>
        <taxon>Portunus</taxon>
    </lineage>
</organism>
<dbReference type="AlphaFoldDB" id="A0A5B7DMQ2"/>
<name>A0A5B7DMQ2_PORTR</name>
<evidence type="ECO:0000313" key="1">
    <source>
        <dbReference type="EMBL" id="MPC22871.1"/>
    </source>
</evidence>
<evidence type="ECO:0000313" key="2">
    <source>
        <dbReference type="Proteomes" id="UP000324222"/>
    </source>
</evidence>
<accession>A0A5B7DMQ2</accession>
<dbReference type="EMBL" id="VSRR010001136">
    <property type="protein sequence ID" value="MPC22871.1"/>
    <property type="molecule type" value="Genomic_DNA"/>
</dbReference>
<gene>
    <name evidence="1" type="ORF">E2C01_015899</name>
</gene>
<proteinExistence type="predicted"/>